<dbReference type="PANTHER" id="PTHR36384:SF1">
    <property type="entry name" value="SAWADEE PROTEIN"/>
    <property type="match status" value="1"/>
</dbReference>
<protein>
    <recommendedName>
        <fullName evidence="1">SAWADEE domain-containing protein</fullName>
    </recommendedName>
</protein>
<evidence type="ECO:0000259" key="1">
    <source>
        <dbReference type="Pfam" id="PF16719"/>
    </source>
</evidence>
<dbReference type="GO" id="GO:0003682">
    <property type="term" value="F:chromatin binding"/>
    <property type="evidence" value="ECO:0007669"/>
    <property type="project" value="InterPro"/>
</dbReference>
<accession>A0A7J7D4W8</accession>
<dbReference type="Pfam" id="PF16719">
    <property type="entry name" value="SAWADEE"/>
    <property type="match status" value="1"/>
</dbReference>
<dbReference type="AlphaFoldDB" id="A0A7J7D4W8"/>
<reference evidence="2 3" key="1">
    <citation type="journal article" date="2020" name="Nat. Commun.">
        <title>Genome of Tripterygium wilfordii and identification of cytochrome P450 involved in triptolide biosynthesis.</title>
        <authorList>
            <person name="Tu L."/>
            <person name="Su P."/>
            <person name="Zhang Z."/>
            <person name="Gao L."/>
            <person name="Wang J."/>
            <person name="Hu T."/>
            <person name="Zhou J."/>
            <person name="Zhang Y."/>
            <person name="Zhao Y."/>
            <person name="Liu Y."/>
            <person name="Song Y."/>
            <person name="Tong Y."/>
            <person name="Lu Y."/>
            <person name="Yang J."/>
            <person name="Xu C."/>
            <person name="Jia M."/>
            <person name="Peters R.J."/>
            <person name="Huang L."/>
            <person name="Gao W."/>
        </authorList>
    </citation>
    <scope>NUCLEOTIDE SEQUENCE [LARGE SCALE GENOMIC DNA]</scope>
    <source>
        <strain evidence="3">cv. XIE 37</strain>
        <tissue evidence="2">Leaf</tissue>
    </source>
</reference>
<dbReference type="EMBL" id="JAAARO010000010">
    <property type="protein sequence ID" value="KAF5741361.1"/>
    <property type="molecule type" value="Genomic_DNA"/>
</dbReference>
<gene>
    <name evidence="2" type="ORF">HS088_TW10G00358</name>
</gene>
<dbReference type="Gene3D" id="2.30.30.140">
    <property type="match status" value="1"/>
</dbReference>
<dbReference type="PANTHER" id="PTHR36384">
    <property type="entry name" value="SAWADEE PROTEIN"/>
    <property type="match status" value="1"/>
</dbReference>
<keyword evidence="3" id="KW-1185">Reference proteome</keyword>
<evidence type="ECO:0000313" key="2">
    <source>
        <dbReference type="EMBL" id="KAF5741361.1"/>
    </source>
</evidence>
<comment type="caution">
    <text evidence="2">The sequence shown here is derived from an EMBL/GenBank/DDBJ whole genome shotgun (WGS) entry which is preliminary data.</text>
</comment>
<name>A0A7J7D4W8_TRIWF</name>
<organism evidence="2 3">
    <name type="scientific">Tripterygium wilfordii</name>
    <name type="common">Thunder God vine</name>
    <dbReference type="NCBI Taxonomy" id="458696"/>
    <lineage>
        <taxon>Eukaryota</taxon>
        <taxon>Viridiplantae</taxon>
        <taxon>Streptophyta</taxon>
        <taxon>Embryophyta</taxon>
        <taxon>Tracheophyta</taxon>
        <taxon>Spermatophyta</taxon>
        <taxon>Magnoliopsida</taxon>
        <taxon>eudicotyledons</taxon>
        <taxon>Gunneridae</taxon>
        <taxon>Pentapetalae</taxon>
        <taxon>rosids</taxon>
        <taxon>fabids</taxon>
        <taxon>Celastrales</taxon>
        <taxon>Celastraceae</taxon>
        <taxon>Tripterygium</taxon>
    </lineage>
</organism>
<feature type="domain" description="SAWADEE" evidence="1">
    <location>
        <begin position="74"/>
        <end position="214"/>
    </location>
</feature>
<dbReference type="Proteomes" id="UP000593562">
    <property type="component" value="Unassembled WGS sequence"/>
</dbReference>
<evidence type="ECO:0000313" key="3">
    <source>
        <dbReference type="Proteomes" id="UP000593562"/>
    </source>
</evidence>
<proteinExistence type="predicted"/>
<dbReference type="InParanoid" id="A0A7J7D4W8"/>
<sequence length="480" mass="55112">MQNGSIFCVSEKANSFLLLRNEEHFRAEKWSRNRVRDHSHSFFFSSLYRESTYILSGRLNRPLELWLRRLFPMDYEVEFRSYLDDAWYNVRLVLDGEKLTVKYSNFPDDQNSVFEPGSFNSLEELKEFQGRFRALSAQLQDNECQKVVKGTEVCAAYTFNSDDVRFYDAVVDDVVSQKHSIENGEEECRCTFILLWQHGLYADCLSSNNIESMCLIQHNAQLDPMVSSFLAIAREKIKAISRSSPLKRKLTFAERWQQGKKCAKTSASRIHPPGAPLGFIPEETEDSWKTRKIGNHYERIGQDADIGGTGRCQVVLINNLDKELSPPTIIDFIHKQTTVSIQAHILPSSLSDTFTSAIIVSNCKENLEKLCEFLESPNHIIMSAKGRPWVVTKKFSWHAAYRTTHEKLILKSQNKLSNRNGGIGDELQVVYSGTGKYGTAKELRDLFMEFSNHQQKLHKRLAAEEAKILQRSVWSIEAND</sequence>
<dbReference type="InterPro" id="IPR032001">
    <property type="entry name" value="SAWADEE_dom"/>
</dbReference>